<gene>
    <name evidence="8" type="primary">LOC100367768</name>
</gene>
<dbReference type="RefSeq" id="XP_002735201.1">
    <property type="nucleotide sequence ID" value="XM_002735155.2"/>
</dbReference>
<feature type="compositionally biased region" description="Basic and acidic residues" evidence="6">
    <location>
        <begin position="17"/>
        <end position="29"/>
    </location>
</feature>
<sequence length="323" mass="37576">MPSIDETADSETEDMDHEQSTPDSEKTSDDTDSSSAVSDEDEEDSSDMDEEDCDRRRTECLDDMTDLERQFTDLKEQLCHERVCQLDAKLVEVKLGHAEEYLSPLEQLQQNAQIRTQVAGVLRQLKQTNIRNKYECEEKAAKENYDSDKVILFDQMRSEIEEKIRRLEEDRHNLDLTSDFWNDTQVVKKSRRKSDTMMGEKKKKPVSVSGPYIVYLLRDIDILEDWTAIRKARGVAARRKTEHVYRTEKNPYNARYEDGKLFYEGDWYQKGSKIVIENKDDSPLFAAVTAINTGEVWVKRNDGSKSKLYIAQLQKGKYTIRPT</sequence>
<dbReference type="Gene3D" id="1.20.5.1500">
    <property type="match status" value="1"/>
</dbReference>
<feature type="compositionally biased region" description="Acidic residues" evidence="6">
    <location>
        <begin position="1"/>
        <end position="16"/>
    </location>
</feature>
<dbReference type="Proteomes" id="UP000694865">
    <property type="component" value="Unplaced"/>
</dbReference>
<dbReference type="Pfam" id="PF08598">
    <property type="entry name" value="Sds3"/>
    <property type="match status" value="1"/>
</dbReference>
<dbReference type="GeneID" id="100367768"/>
<keyword evidence="5" id="KW-0539">Nucleus</keyword>
<feature type="region of interest" description="Disordered" evidence="6">
    <location>
        <begin position="1"/>
        <end position="55"/>
    </location>
</feature>
<evidence type="ECO:0000256" key="5">
    <source>
        <dbReference type="ARBA" id="ARBA00023242"/>
    </source>
</evidence>
<proteinExistence type="predicted"/>
<reference evidence="8" key="1">
    <citation type="submission" date="2025-08" db="UniProtKB">
        <authorList>
            <consortium name="RefSeq"/>
        </authorList>
    </citation>
    <scope>IDENTIFICATION</scope>
    <source>
        <tissue evidence="8">Testes</tissue>
    </source>
</reference>
<organism evidence="7 8">
    <name type="scientific">Saccoglossus kowalevskii</name>
    <name type="common">Acorn worm</name>
    <dbReference type="NCBI Taxonomy" id="10224"/>
    <lineage>
        <taxon>Eukaryota</taxon>
        <taxon>Metazoa</taxon>
        <taxon>Hemichordata</taxon>
        <taxon>Enteropneusta</taxon>
        <taxon>Harrimaniidae</taxon>
        <taxon>Saccoglossus</taxon>
    </lineage>
</organism>
<keyword evidence="4" id="KW-0804">Transcription</keyword>
<dbReference type="PANTHER" id="PTHR21964">
    <property type="entry name" value="BREAST CANCER METASTASIS-SUPPRESSOR 1"/>
    <property type="match status" value="1"/>
</dbReference>
<dbReference type="InterPro" id="IPR013907">
    <property type="entry name" value="Sds3"/>
</dbReference>
<evidence type="ECO:0000313" key="7">
    <source>
        <dbReference type="Proteomes" id="UP000694865"/>
    </source>
</evidence>
<dbReference type="SMART" id="SM01401">
    <property type="entry name" value="Sds3"/>
    <property type="match status" value="1"/>
</dbReference>
<feature type="compositionally biased region" description="Acidic residues" evidence="6">
    <location>
        <begin position="38"/>
        <end position="52"/>
    </location>
</feature>
<name>A0ABM0GQP9_SACKO</name>
<protein>
    <submittedName>
        <fullName evidence="8">Breast cancer metastasis-suppressor 1-like protein-A-like</fullName>
    </submittedName>
</protein>
<evidence type="ECO:0000256" key="3">
    <source>
        <dbReference type="ARBA" id="ARBA00023015"/>
    </source>
</evidence>
<evidence type="ECO:0000313" key="8">
    <source>
        <dbReference type="RefSeq" id="XP_002735201.1"/>
    </source>
</evidence>
<accession>A0ABM0GQP9</accession>
<evidence type="ECO:0000256" key="1">
    <source>
        <dbReference type="ARBA" id="ARBA00004123"/>
    </source>
</evidence>
<keyword evidence="7" id="KW-1185">Reference proteome</keyword>
<keyword evidence="3" id="KW-0805">Transcription regulation</keyword>
<evidence type="ECO:0000256" key="6">
    <source>
        <dbReference type="SAM" id="MobiDB-lite"/>
    </source>
</evidence>
<evidence type="ECO:0000256" key="2">
    <source>
        <dbReference type="ARBA" id="ARBA00022491"/>
    </source>
</evidence>
<evidence type="ECO:0000256" key="4">
    <source>
        <dbReference type="ARBA" id="ARBA00023163"/>
    </source>
</evidence>
<comment type="subcellular location">
    <subcellularLocation>
        <location evidence="1">Nucleus</location>
    </subcellularLocation>
</comment>
<keyword evidence="2" id="KW-0678">Repressor</keyword>